<dbReference type="AlphaFoldDB" id="A0A9P4WUL9"/>
<dbReference type="FunFam" id="3.40.50.720:FF:000084">
    <property type="entry name" value="Short-chain dehydrogenase reductase"/>
    <property type="match status" value="1"/>
</dbReference>
<gene>
    <name evidence="7" type="ORF">E8E12_005995</name>
</gene>
<comment type="catalytic activity">
    <reaction evidence="4">
        <text>a (3R)-hydroxyacyl-[ACP] + NADP(+) = a 3-oxoacyl-[ACP] + NADPH + H(+)</text>
        <dbReference type="Rhea" id="RHEA:17397"/>
        <dbReference type="Rhea" id="RHEA-COMP:9916"/>
        <dbReference type="Rhea" id="RHEA-COMP:9945"/>
        <dbReference type="ChEBI" id="CHEBI:15378"/>
        <dbReference type="ChEBI" id="CHEBI:57783"/>
        <dbReference type="ChEBI" id="CHEBI:58349"/>
        <dbReference type="ChEBI" id="CHEBI:78776"/>
        <dbReference type="ChEBI" id="CHEBI:78827"/>
        <dbReference type="EC" id="1.1.1.100"/>
    </reaction>
</comment>
<name>A0A9P4WUL9_9PLEO</name>
<comment type="caution">
    <text evidence="7">The sequence shown here is derived from an EMBL/GenBank/DDBJ whole genome shotgun (WGS) entry which is preliminary data.</text>
</comment>
<feature type="domain" description="Ketoreductase" evidence="6">
    <location>
        <begin position="521"/>
        <end position="693"/>
    </location>
</feature>
<dbReference type="SUPFAM" id="SSF51735">
    <property type="entry name" value="NAD(P)-binding Rossmann-fold domains"/>
    <property type="match status" value="1"/>
</dbReference>
<organism evidence="7 8">
    <name type="scientific">Didymella heteroderae</name>
    <dbReference type="NCBI Taxonomy" id="1769908"/>
    <lineage>
        <taxon>Eukaryota</taxon>
        <taxon>Fungi</taxon>
        <taxon>Dikarya</taxon>
        <taxon>Ascomycota</taxon>
        <taxon>Pezizomycotina</taxon>
        <taxon>Dothideomycetes</taxon>
        <taxon>Pleosporomycetidae</taxon>
        <taxon>Pleosporales</taxon>
        <taxon>Pleosporineae</taxon>
        <taxon>Didymellaceae</taxon>
        <taxon>Didymella</taxon>
    </lineage>
</organism>
<dbReference type="PANTHER" id="PTHR42879">
    <property type="entry name" value="3-OXOACYL-(ACYL-CARRIER-PROTEIN) REDUCTASE"/>
    <property type="match status" value="1"/>
</dbReference>
<sequence length="787" mass="84521">MASLPQQRPASQRRASPAAEASSSQQEDVTRSSSFSAASVDSQTLLLNSSQAHADDKQTEAPQQNTTTAPQEQEDEEPRRCWICFNDETEDDDTTSEWRSPSDMEAPTAGRRAGRKTGKILCPQCKSEIRVERPRSVVVDSVRVVEKLAGTLLLPGFAFVTGTALYSTLTLAGTQTIYAIFGTQDAVQILQPLYQAPTDMPSSLAIRLVDHLRHHWRLDIGLPLIPAILVASRTTLADSFLPFLPLIFFVSSGQPGDEMLQLQWPPSAAFSFAALPYLRGFYNAYYDRVWAPREQRWLKEIQPRAGTEDAAPEGGLEFQLGEVEVDFDIFGDWNNGAAHNHDHDVVEPAQPAEAAHPLHAPPLDNDVQVPDVPAQEAAPAPNVPAQPRRQRVRRERNIAFSTTSLADTILGALIFPSIAAAMGELLRVSLPTSWVTPPKGVVTTSWLGGWLGAGAMQGGKGRPTGFLQTRWGRSLFSDCVRPTVHRLSINHASKSVSMSASKRVDQIAGHLNYPKGMLAGQVAIITGSGQGIGAECARLFANEGAKVIVADVDAKKAEAVVSSIKANGGQAIAVTGDVLDDAYVKTLIQKAAEFGNGKIHIIVNNAGYTWDGVIHKMTDKQWHTIVDLHATAPFKIVRAAAPYFRVKDGEPRNIINISSTSGLHGNAGQINYALAKAGVTGVTKTIAKEWGPNFGVRANTVAFGHIATRLTAAKEAGAFVQLPDGEKVALGIPQKQKQAAGGQEHADIPLRRPGTATEAASAVLAVASPLFSYVNGETIKVTGGRAM</sequence>
<feature type="compositionally biased region" description="Low complexity" evidence="5">
    <location>
        <begin position="1"/>
        <end position="42"/>
    </location>
</feature>
<dbReference type="EMBL" id="SWKV01000016">
    <property type="protein sequence ID" value="KAF3042374.1"/>
    <property type="molecule type" value="Genomic_DNA"/>
</dbReference>
<dbReference type="PRINTS" id="PR00080">
    <property type="entry name" value="SDRFAMILY"/>
</dbReference>
<dbReference type="Proteomes" id="UP000758155">
    <property type="component" value="Unassembled WGS sequence"/>
</dbReference>
<reference evidence="7" key="1">
    <citation type="submission" date="2019-04" db="EMBL/GenBank/DDBJ databases">
        <title>Sequencing of skin fungus with MAO and IRED activity.</title>
        <authorList>
            <person name="Marsaioli A.J."/>
            <person name="Bonatto J.M.C."/>
            <person name="Reis Junior O."/>
        </authorList>
    </citation>
    <scope>NUCLEOTIDE SEQUENCE</scope>
    <source>
        <strain evidence="7">28M1</strain>
    </source>
</reference>
<dbReference type="GO" id="GO:0004316">
    <property type="term" value="F:3-oxoacyl-[acyl-carrier-protein] reductase (NADPH) activity"/>
    <property type="evidence" value="ECO:0007669"/>
    <property type="project" value="UniProtKB-EC"/>
</dbReference>
<evidence type="ECO:0000256" key="4">
    <source>
        <dbReference type="ARBA" id="ARBA00048508"/>
    </source>
</evidence>
<dbReference type="Gene3D" id="3.40.50.720">
    <property type="entry name" value="NAD(P)-binding Rossmann-like Domain"/>
    <property type="match status" value="1"/>
</dbReference>
<proteinExistence type="inferred from homology"/>
<dbReference type="InterPro" id="IPR057326">
    <property type="entry name" value="KR_dom"/>
</dbReference>
<evidence type="ECO:0000259" key="6">
    <source>
        <dbReference type="SMART" id="SM00822"/>
    </source>
</evidence>
<accession>A0A9P4WUL9</accession>
<dbReference type="PRINTS" id="PR00081">
    <property type="entry name" value="GDHRDH"/>
</dbReference>
<dbReference type="PANTHER" id="PTHR42879:SF2">
    <property type="entry name" value="3-OXOACYL-[ACYL-CARRIER-PROTEIN] REDUCTASE FABG"/>
    <property type="match status" value="1"/>
</dbReference>
<comment type="similarity">
    <text evidence="1">Belongs to the short-chain dehydrogenases/reductases (SDR) family.</text>
</comment>
<evidence type="ECO:0000256" key="5">
    <source>
        <dbReference type="SAM" id="MobiDB-lite"/>
    </source>
</evidence>
<evidence type="ECO:0000313" key="8">
    <source>
        <dbReference type="Proteomes" id="UP000758155"/>
    </source>
</evidence>
<dbReference type="InterPro" id="IPR036291">
    <property type="entry name" value="NAD(P)-bd_dom_sf"/>
</dbReference>
<evidence type="ECO:0000256" key="3">
    <source>
        <dbReference type="ARBA" id="ARBA00022857"/>
    </source>
</evidence>
<dbReference type="OrthoDB" id="1393670at2759"/>
<dbReference type="EC" id="1.1.1.100" evidence="2"/>
<dbReference type="SMART" id="SM00822">
    <property type="entry name" value="PKS_KR"/>
    <property type="match status" value="1"/>
</dbReference>
<keyword evidence="3" id="KW-0521">NADP</keyword>
<feature type="region of interest" description="Disordered" evidence="5">
    <location>
        <begin position="1"/>
        <end position="115"/>
    </location>
</feature>
<evidence type="ECO:0000256" key="2">
    <source>
        <dbReference type="ARBA" id="ARBA00012948"/>
    </source>
</evidence>
<feature type="compositionally biased region" description="Polar residues" evidence="5">
    <location>
        <begin position="60"/>
        <end position="71"/>
    </location>
</feature>
<dbReference type="InterPro" id="IPR050259">
    <property type="entry name" value="SDR"/>
</dbReference>
<dbReference type="InterPro" id="IPR002347">
    <property type="entry name" value="SDR_fam"/>
</dbReference>
<feature type="compositionally biased region" description="Polar residues" evidence="5">
    <location>
        <begin position="43"/>
        <end position="52"/>
    </location>
</feature>
<keyword evidence="8" id="KW-1185">Reference proteome</keyword>
<evidence type="ECO:0000313" key="7">
    <source>
        <dbReference type="EMBL" id="KAF3042374.1"/>
    </source>
</evidence>
<dbReference type="Pfam" id="PF00106">
    <property type="entry name" value="adh_short"/>
    <property type="match status" value="1"/>
</dbReference>
<protein>
    <recommendedName>
        <fullName evidence="2">3-oxoacyl-[acyl-carrier-protein] reductase</fullName>
        <ecNumber evidence="2">1.1.1.100</ecNumber>
    </recommendedName>
</protein>
<evidence type="ECO:0000256" key="1">
    <source>
        <dbReference type="ARBA" id="ARBA00006484"/>
    </source>
</evidence>